<evidence type="ECO:0000256" key="1">
    <source>
        <dbReference type="SAM" id="Phobius"/>
    </source>
</evidence>
<dbReference type="InterPro" id="IPR035965">
    <property type="entry name" value="PAS-like_dom_sf"/>
</dbReference>
<dbReference type="Pfam" id="PF00990">
    <property type="entry name" value="GGDEF"/>
    <property type="match status" value="1"/>
</dbReference>
<proteinExistence type="predicted"/>
<dbReference type="SUPFAM" id="SSF55073">
    <property type="entry name" value="Nucleotide cyclase"/>
    <property type="match status" value="1"/>
</dbReference>
<dbReference type="Gene3D" id="3.30.70.270">
    <property type="match status" value="1"/>
</dbReference>
<dbReference type="NCBIfam" id="TIGR00254">
    <property type="entry name" value="GGDEF"/>
    <property type="match status" value="1"/>
</dbReference>
<dbReference type="PROSITE" id="PS50883">
    <property type="entry name" value="EAL"/>
    <property type="match status" value="1"/>
</dbReference>
<dbReference type="Pfam" id="PF13426">
    <property type="entry name" value="PAS_9"/>
    <property type="match status" value="1"/>
</dbReference>
<dbReference type="InterPro" id="IPR029787">
    <property type="entry name" value="Nucleotide_cyclase"/>
</dbReference>
<dbReference type="AlphaFoldDB" id="A0A502BVR6"/>
<dbReference type="CDD" id="cd01948">
    <property type="entry name" value="EAL"/>
    <property type="match status" value="1"/>
</dbReference>
<dbReference type="Gene3D" id="3.30.450.20">
    <property type="entry name" value="PAS domain"/>
    <property type="match status" value="2"/>
</dbReference>
<dbReference type="PANTHER" id="PTHR44757">
    <property type="entry name" value="DIGUANYLATE CYCLASE DGCP"/>
    <property type="match status" value="1"/>
</dbReference>
<dbReference type="PANTHER" id="PTHR44757:SF2">
    <property type="entry name" value="BIOFILM ARCHITECTURE MAINTENANCE PROTEIN MBAA"/>
    <property type="match status" value="1"/>
</dbReference>
<feature type="transmembrane region" description="Helical" evidence="1">
    <location>
        <begin position="206"/>
        <end position="228"/>
    </location>
</feature>
<protein>
    <submittedName>
        <fullName evidence="6">Phosphodiesterase</fullName>
    </submittedName>
</protein>
<dbReference type="InterPro" id="IPR035919">
    <property type="entry name" value="EAL_sf"/>
</dbReference>
<dbReference type="Gene3D" id="3.20.20.450">
    <property type="entry name" value="EAL domain"/>
    <property type="match status" value="1"/>
</dbReference>
<dbReference type="SMART" id="SM00086">
    <property type="entry name" value="PAC"/>
    <property type="match status" value="2"/>
</dbReference>
<name>A0A502BVR6_9GAMM</name>
<dbReference type="PROSITE" id="PS50887">
    <property type="entry name" value="GGDEF"/>
    <property type="match status" value="1"/>
</dbReference>
<evidence type="ECO:0000313" key="6">
    <source>
        <dbReference type="EMBL" id="TPG04997.1"/>
    </source>
</evidence>
<organism evidence="6 7">
    <name type="scientific">Rhodanobacter glycinis</name>
    <dbReference type="NCBI Taxonomy" id="582702"/>
    <lineage>
        <taxon>Bacteria</taxon>
        <taxon>Pseudomonadati</taxon>
        <taxon>Pseudomonadota</taxon>
        <taxon>Gammaproteobacteria</taxon>
        <taxon>Lysobacterales</taxon>
        <taxon>Rhodanobacteraceae</taxon>
        <taxon>Rhodanobacter</taxon>
    </lineage>
</organism>
<feature type="domain" description="PAS" evidence="2">
    <location>
        <begin position="351"/>
        <end position="396"/>
    </location>
</feature>
<dbReference type="InterPro" id="IPR001633">
    <property type="entry name" value="EAL_dom"/>
</dbReference>
<dbReference type="SMART" id="SM00052">
    <property type="entry name" value="EAL"/>
    <property type="match status" value="1"/>
</dbReference>
<dbReference type="CDD" id="cd00130">
    <property type="entry name" value="PAS"/>
    <property type="match status" value="1"/>
</dbReference>
<evidence type="ECO:0000313" key="7">
    <source>
        <dbReference type="Proteomes" id="UP000319486"/>
    </source>
</evidence>
<feature type="domain" description="EAL" evidence="4">
    <location>
        <begin position="650"/>
        <end position="904"/>
    </location>
</feature>
<dbReference type="Proteomes" id="UP000319486">
    <property type="component" value="Unassembled WGS sequence"/>
</dbReference>
<dbReference type="SUPFAM" id="SSF141868">
    <property type="entry name" value="EAL domain-like"/>
    <property type="match status" value="1"/>
</dbReference>
<dbReference type="PROSITE" id="PS50112">
    <property type="entry name" value="PAS"/>
    <property type="match status" value="2"/>
</dbReference>
<reference evidence="6 7" key="1">
    <citation type="journal article" date="2019" name="Environ. Microbiol.">
        <title>Species interactions and distinct microbial communities in high Arctic permafrost affected cryosols are associated with the CH4 and CO2 gas fluxes.</title>
        <authorList>
            <person name="Altshuler I."/>
            <person name="Hamel J."/>
            <person name="Turney S."/>
            <person name="Magnuson E."/>
            <person name="Levesque R."/>
            <person name="Greer C."/>
            <person name="Whyte L.G."/>
        </authorList>
    </citation>
    <scope>NUCLEOTIDE SEQUENCE [LARGE SCALE GENOMIC DNA]</scope>
    <source>
        <strain evidence="6 7">S13Y</strain>
    </source>
</reference>
<evidence type="ECO:0000259" key="3">
    <source>
        <dbReference type="PROSITE" id="PS50113"/>
    </source>
</evidence>
<gene>
    <name evidence="6" type="ORF">EAH88_16670</name>
</gene>
<feature type="domain" description="PAS" evidence="2">
    <location>
        <begin position="240"/>
        <end position="294"/>
    </location>
</feature>
<keyword evidence="1" id="KW-0812">Transmembrane</keyword>
<dbReference type="InterPro" id="IPR052155">
    <property type="entry name" value="Biofilm_reg_signaling"/>
</dbReference>
<dbReference type="SMART" id="SM00267">
    <property type="entry name" value="GGDEF"/>
    <property type="match status" value="1"/>
</dbReference>
<keyword evidence="1" id="KW-1133">Transmembrane helix</keyword>
<evidence type="ECO:0000259" key="2">
    <source>
        <dbReference type="PROSITE" id="PS50112"/>
    </source>
</evidence>
<dbReference type="PROSITE" id="PS50113">
    <property type="entry name" value="PAC"/>
    <property type="match status" value="1"/>
</dbReference>
<dbReference type="InterPro" id="IPR000014">
    <property type="entry name" value="PAS"/>
</dbReference>
<dbReference type="NCBIfam" id="TIGR00229">
    <property type="entry name" value="sensory_box"/>
    <property type="match status" value="2"/>
</dbReference>
<accession>A0A502BVR6</accession>
<keyword evidence="1" id="KW-0472">Membrane</keyword>
<evidence type="ECO:0000259" key="4">
    <source>
        <dbReference type="PROSITE" id="PS50883"/>
    </source>
</evidence>
<feature type="domain" description="GGDEF" evidence="5">
    <location>
        <begin position="508"/>
        <end position="641"/>
    </location>
</feature>
<feature type="domain" description="PAC" evidence="3">
    <location>
        <begin position="422"/>
        <end position="476"/>
    </location>
</feature>
<dbReference type="Pfam" id="PF00563">
    <property type="entry name" value="EAL"/>
    <property type="match status" value="1"/>
</dbReference>
<keyword evidence="7" id="KW-1185">Reference proteome</keyword>
<comment type="caution">
    <text evidence="6">The sequence shown here is derived from an EMBL/GenBank/DDBJ whole genome shotgun (WGS) entry which is preliminary data.</text>
</comment>
<dbReference type="SUPFAM" id="SSF55785">
    <property type="entry name" value="PYP-like sensor domain (PAS domain)"/>
    <property type="match status" value="2"/>
</dbReference>
<dbReference type="InterPro" id="IPR001610">
    <property type="entry name" value="PAC"/>
</dbReference>
<dbReference type="Pfam" id="PF13188">
    <property type="entry name" value="PAS_8"/>
    <property type="match status" value="1"/>
</dbReference>
<dbReference type="InterPro" id="IPR043128">
    <property type="entry name" value="Rev_trsase/Diguanyl_cyclase"/>
</dbReference>
<dbReference type="InterPro" id="IPR000700">
    <property type="entry name" value="PAS-assoc_C"/>
</dbReference>
<sequence length="919" mass="100754">MRTSMITLQRPLSRRLMPLAYALVGMVGLILALTWGALQVQTALAGFLNGESIWSKAQKQTVIALDAYATKGDAADLANYKLNYDLLMADHWVREQIASGNYDYDAVAGALRRSRTVTIAIPGVIFILHHFADAPYMRDALQAWRSTDSSIAELDTIATALKAGYATGGISYAEILRQRERIATINSFIEPRSKLFSRAVADGAVWIGQVLFGGVLAAAAIAALLWLGMARRILASVRGTEERYRLLFDSAADAIVMVDEASGRILDVNRTASAWTGRDVDSLVGDRFVHLFVQSLSGQQQAGRAATNALLGANGGTRPVETQTSLVNWGSQPVRQAIIRDISERVAMEQERRVAAEALASIAEGVIIADAARHVISTNAAHTDLTGFTTQALYGKRLDDTRRLPDGRPLPQSIWDDVAAGHNWLGEVLNTRSDGSSYPEQLSISAIRNADSQVVYYVAVFTDIHEAKTNQQRLEHLARHDPLTGLVNRAEFERYCTGAIAVAERERLAVVVLFIDLDAFKIVNDSYSHAIGDRLLIKVGERIRRQLSDGDVAGRIGGDEFTVLIPRLILREDARAIVSRLLATLSEPLLVDDYEIVLSASIGVAGYPLDGDNAAALIANADAAMYAAKTEERNAFRFYTPLMHADTRQRLQLATELRQALARNEFHLVFQPSIELRTGRIVAVEALLRWQHPERGEVLPAEFIPVAEGLGLIRRIDEWVMQATCAQIQAWDLAGVPPIRVAVNISARWFGHPAFVDGVSRTLQSRQLSAQRLLLEITESAMLQLGDATERTMRTLHALGIAVAIDDFGTGYSSMAYLKLPAVAYLKIDRSFVTGLPGDTNDAAITEAMLAMSRSLGLITIAEGIETEAQHDFLLRAGCMEGQGYLYSYPLKPDEIQHLLCPNQPPVPARLRLVPPKRT</sequence>
<evidence type="ECO:0000259" key="5">
    <source>
        <dbReference type="PROSITE" id="PS50887"/>
    </source>
</evidence>
<dbReference type="EMBL" id="RCZO01000011">
    <property type="protein sequence ID" value="TPG04997.1"/>
    <property type="molecule type" value="Genomic_DNA"/>
</dbReference>
<dbReference type="InterPro" id="IPR000160">
    <property type="entry name" value="GGDEF_dom"/>
</dbReference>
<dbReference type="CDD" id="cd01949">
    <property type="entry name" value="GGDEF"/>
    <property type="match status" value="1"/>
</dbReference>
<dbReference type="SMART" id="SM00091">
    <property type="entry name" value="PAS"/>
    <property type="match status" value="2"/>
</dbReference>